<sequence length="85" mass="9550">MPTNGNCNPYRPQERRYSAAQPPQSVLLDDKHYYLHHGANIQHKGQWHPNQDFPCIKPGAQVGLDTLGNAEQCQTKSEVLGRLPS</sequence>
<dbReference type="EMBL" id="MQTW01000138">
    <property type="protein sequence ID" value="RYC83986.1"/>
    <property type="molecule type" value="Genomic_DNA"/>
</dbReference>
<evidence type="ECO:0000256" key="1">
    <source>
        <dbReference type="SAM" id="MobiDB-lite"/>
    </source>
</evidence>
<dbReference type="AlphaFoldDB" id="A0A4V1RZ61"/>
<gene>
    <name evidence="2" type="ORF">BFJ63_vAg13134</name>
</gene>
<name>A0A4V1RZ61_FUSOX</name>
<evidence type="ECO:0000313" key="2">
    <source>
        <dbReference type="EMBL" id="RYC83986.1"/>
    </source>
</evidence>
<dbReference type="Proteomes" id="UP000290540">
    <property type="component" value="Unassembled WGS sequence"/>
</dbReference>
<reference evidence="2 3" key="1">
    <citation type="submission" date="2016-12" db="EMBL/GenBank/DDBJ databases">
        <title>Draft genome sequence of Fusarium oxysporum causing rot on Narcissus.</title>
        <authorList>
            <person name="Armitage A.D."/>
            <person name="Taylor A."/>
            <person name="Clarkson J.P."/>
            <person name="Harrison R.J."/>
            <person name="Jackson A.C."/>
        </authorList>
    </citation>
    <scope>NUCLEOTIDE SEQUENCE [LARGE SCALE GENOMIC DNA]</scope>
    <source>
        <strain evidence="2 3">N139</strain>
    </source>
</reference>
<evidence type="ECO:0000313" key="3">
    <source>
        <dbReference type="Proteomes" id="UP000290540"/>
    </source>
</evidence>
<accession>A0A4V1RZ61</accession>
<comment type="caution">
    <text evidence="2">The sequence shown here is derived from an EMBL/GenBank/DDBJ whole genome shotgun (WGS) entry which is preliminary data.</text>
</comment>
<feature type="region of interest" description="Disordered" evidence="1">
    <location>
        <begin position="1"/>
        <end position="21"/>
    </location>
</feature>
<proteinExistence type="predicted"/>
<organism evidence="2 3">
    <name type="scientific">Fusarium oxysporum f. sp. narcissi</name>
    <dbReference type="NCBI Taxonomy" id="451672"/>
    <lineage>
        <taxon>Eukaryota</taxon>
        <taxon>Fungi</taxon>
        <taxon>Dikarya</taxon>
        <taxon>Ascomycota</taxon>
        <taxon>Pezizomycotina</taxon>
        <taxon>Sordariomycetes</taxon>
        <taxon>Hypocreomycetidae</taxon>
        <taxon>Hypocreales</taxon>
        <taxon>Nectriaceae</taxon>
        <taxon>Fusarium</taxon>
        <taxon>Fusarium oxysporum species complex</taxon>
    </lineage>
</organism>
<protein>
    <submittedName>
        <fullName evidence="2">Uncharacterized protein</fullName>
    </submittedName>
</protein>